<evidence type="ECO:0000313" key="2">
    <source>
        <dbReference type="EMBL" id="AFS77637.1"/>
    </source>
</evidence>
<dbReference type="AlphaFoldDB" id="K0AXY0"/>
<dbReference type="STRING" id="1128398.Curi_c05630"/>
<dbReference type="SUPFAM" id="SSF109604">
    <property type="entry name" value="HD-domain/PDEase-like"/>
    <property type="match status" value="1"/>
</dbReference>
<proteinExistence type="predicted"/>
<dbReference type="HOGENOM" id="CLU_449575_0_0_9"/>
<protein>
    <submittedName>
        <fullName evidence="2">Metal dependent phosphohydrolase</fullName>
    </submittedName>
</protein>
<dbReference type="PANTHER" id="PTHR45228:SF5">
    <property type="entry name" value="CYCLIC DI-GMP PHOSPHODIESTERASE VC_1348-RELATED"/>
    <property type="match status" value="1"/>
</dbReference>
<dbReference type="Gene3D" id="1.10.3210.10">
    <property type="entry name" value="Hypothetical protein af1432"/>
    <property type="match status" value="1"/>
</dbReference>
<dbReference type="InterPro" id="IPR029016">
    <property type="entry name" value="GAF-like_dom_sf"/>
</dbReference>
<dbReference type="PANTHER" id="PTHR45228">
    <property type="entry name" value="CYCLIC DI-GMP PHOSPHODIESTERASE TM_0186-RELATED"/>
    <property type="match status" value="1"/>
</dbReference>
<dbReference type="SUPFAM" id="SSF55781">
    <property type="entry name" value="GAF domain-like"/>
    <property type="match status" value="1"/>
</dbReference>
<dbReference type="Pfam" id="PF13185">
    <property type="entry name" value="GAF_2"/>
    <property type="match status" value="1"/>
</dbReference>
<name>K0AXY0_GOTA9</name>
<accession>K0AXY0</accession>
<dbReference type="eggNOG" id="COG2203">
    <property type="taxonomic scope" value="Bacteria"/>
</dbReference>
<dbReference type="InterPro" id="IPR003607">
    <property type="entry name" value="HD/PDEase_dom"/>
</dbReference>
<feature type="domain" description="HD-GYP" evidence="1">
    <location>
        <begin position="393"/>
        <end position="605"/>
    </location>
</feature>
<dbReference type="PATRIC" id="fig|1128398.3.peg.592"/>
<dbReference type="EMBL" id="CP003326">
    <property type="protein sequence ID" value="AFS77637.1"/>
    <property type="molecule type" value="Genomic_DNA"/>
</dbReference>
<reference evidence="2 3" key="1">
    <citation type="journal article" date="2012" name="PLoS ONE">
        <title>The purine-utilizing bacterium Clostridium acidurici 9a: a genome-guided metabolic reconsideration.</title>
        <authorList>
            <person name="Hartwich K."/>
            <person name="Poehlein A."/>
            <person name="Daniel R."/>
        </authorList>
    </citation>
    <scope>NUCLEOTIDE SEQUENCE [LARGE SCALE GENOMIC DNA]</scope>
    <source>
        <strain evidence="3">ATCC 7906 / DSM 604 / BCRC 14475 / CIP 104303 / KCTC 5404 / NCIMB 10678 / 9a</strain>
    </source>
</reference>
<dbReference type="PROSITE" id="PS51832">
    <property type="entry name" value="HD_GYP"/>
    <property type="match status" value="1"/>
</dbReference>
<sequence>MNIINIFGRQSMRAQIIAKEANQKFQNLQALEGELSIETKTDLEAKIIETNTSIEKAKRDFSSTLDSLKKGEINTNKGIISVNNPLNDTENILDHINKDWEKYSEAVSVIVESSEISKDTIEALEYINENSEKLIYESDFLVQKILENNNDRINKSTSIMIILLIVFTVLITITLRELTKYIITPLDKLFGEIDKVGVLKKDFKNNYFVNNELTPIVSEIDEGFKKLNGLIELIENISKDMSFDEVLNYIYNSFSPFIPYQHIGIALLNEEKQELEASYGISEPSIGDLPKKLVGIKAKLSDTSLENIIKNSMARTINDLEKYVYGKETDYNRVLLSEGIKSSISLPLRVNRKVIGVIFFSSVNKNVYKEEHINFLETIASSIAISFNKSIFIDELIYSSTLALAKMAESRDEDTGEHLEGMKQYTKLIAECLVKDGLYLEQLTISYIKDLEKFAPMHDIGKVGVPDGILLKAGKLTDEEFKAMRNHAIYGGEILRVAEENIMKQHRSLYKLGIEIAEGHHEKWDGTGYPHNVSGEDIPLSARIVAMADVFDALTSKRVYKEAFSFEKSFNIIVEGKGKHFDPYIVESFINHKDDIFKLYKSFNHQQ</sequence>
<dbReference type="Pfam" id="PF13487">
    <property type="entry name" value="HD_5"/>
    <property type="match status" value="1"/>
</dbReference>
<dbReference type="InterPro" id="IPR037522">
    <property type="entry name" value="HD_GYP_dom"/>
</dbReference>
<dbReference type="SMART" id="SM00471">
    <property type="entry name" value="HDc"/>
    <property type="match status" value="1"/>
</dbReference>
<dbReference type="Proteomes" id="UP000006094">
    <property type="component" value="Chromosome"/>
</dbReference>
<dbReference type="InterPro" id="IPR052020">
    <property type="entry name" value="Cyclic_di-GMP/3'3'-cGAMP_PDE"/>
</dbReference>
<evidence type="ECO:0000259" key="1">
    <source>
        <dbReference type="PROSITE" id="PS51832"/>
    </source>
</evidence>
<keyword evidence="3" id="KW-1185">Reference proteome</keyword>
<evidence type="ECO:0000313" key="3">
    <source>
        <dbReference type="Proteomes" id="UP000006094"/>
    </source>
</evidence>
<dbReference type="InterPro" id="IPR003018">
    <property type="entry name" value="GAF"/>
</dbReference>
<dbReference type="KEGG" id="cad:Curi_c05630"/>
<gene>
    <name evidence="2" type="ordered locus">Curi_c05630</name>
</gene>
<dbReference type="CDD" id="cd00077">
    <property type="entry name" value="HDc"/>
    <property type="match status" value="1"/>
</dbReference>
<dbReference type="Gene3D" id="3.30.450.40">
    <property type="match status" value="1"/>
</dbReference>
<dbReference type="eggNOG" id="COG3437">
    <property type="taxonomic scope" value="Bacteria"/>
</dbReference>
<organism evidence="2 3">
    <name type="scientific">Gottschalkia acidurici (strain ATCC 7906 / DSM 604 / BCRC 14475 / CIP 104303 / KCTC 5404 / NCIMB 10678 / 9a)</name>
    <name type="common">Clostridium acidurici</name>
    <dbReference type="NCBI Taxonomy" id="1128398"/>
    <lineage>
        <taxon>Bacteria</taxon>
        <taxon>Bacillati</taxon>
        <taxon>Bacillota</taxon>
        <taxon>Tissierellia</taxon>
        <taxon>Tissierellales</taxon>
        <taxon>Gottschalkiaceae</taxon>
        <taxon>Gottschalkia</taxon>
    </lineage>
</organism>